<name>A0ABP8LE06_9MICO</name>
<comment type="caution">
    <text evidence="2">The sequence shown here is derived from an EMBL/GenBank/DDBJ whole genome shotgun (WGS) entry which is preliminary data.</text>
</comment>
<feature type="compositionally biased region" description="Polar residues" evidence="1">
    <location>
        <begin position="150"/>
        <end position="166"/>
    </location>
</feature>
<reference evidence="3" key="1">
    <citation type="journal article" date="2019" name="Int. J. Syst. Evol. Microbiol.">
        <title>The Global Catalogue of Microorganisms (GCM) 10K type strain sequencing project: providing services to taxonomists for standard genome sequencing and annotation.</title>
        <authorList>
            <consortium name="The Broad Institute Genomics Platform"/>
            <consortium name="The Broad Institute Genome Sequencing Center for Infectious Disease"/>
            <person name="Wu L."/>
            <person name="Ma J."/>
        </authorList>
    </citation>
    <scope>NUCLEOTIDE SEQUENCE [LARGE SCALE GENOMIC DNA]</scope>
    <source>
        <strain evidence="3">JCM 17810</strain>
    </source>
</reference>
<dbReference type="RefSeq" id="WP_345216658.1">
    <property type="nucleotide sequence ID" value="NZ_BAABGN010000011.1"/>
</dbReference>
<organism evidence="2 3">
    <name type="scientific">Georgenia halophila</name>
    <dbReference type="NCBI Taxonomy" id="620889"/>
    <lineage>
        <taxon>Bacteria</taxon>
        <taxon>Bacillati</taxon>
        <taxon>Actinomycetota</taxon>
        <taxon>Actinomycetes</taxon>
        <taxon>Micrococcales</taxon>
        <taxon>Bogoriellaceae</taxon>
        <taxon>Georgenia</taxon>
    </lineage>
</organism>
<feature type="compositionally biased region" description="Pro residues" evidence="1">
    <location>
        <begin position="87"/>
        <end position="96"/>
    </location>
</feature>
<feature type="region of interest" description="Disordered" evidence="1">
    <location>
        <begin position="141"/>
        <end position="166"/>
    </location>
</feature>
<dbReference type="Proteomes" id="UP001500622">
    <property type="component" value="Unassembled WGS sequence"/>
</dbReference>
<accession>A0ABP8LE06</accession>
<dbReference type="Gene3D" id="1.10.1220.10">
    <property type="entry name" value="Met repressor-like"/>
    <property type="match status" value="1"/>
</dbReference>
<keyword evidence="3" id="KW-1185">Reference proteome</keyword>
<dbReference type="EMBL" id="BAABGN010000011">
    <property type="protein sequence ID" value="GAA4426656.1"/>
    <property type="molecule type" value="Genomic_DNA"/>
</dbReference>
<evidence type="ECO:0000256" key="1">
    <source>
        <dbReference type="SAM" id="MobiDB-lite"/>
    </source>
</evidence>
<dbReference type="SUPFAM" id="SSF47598">
    <property type="entry name" value="Ribbon-helix-helix"/>
    <property type="match status" value="1"/>
</dbReference>
<sequence>MDLGPYLSSLQQALAATARASTTEVQEAADRLVQSLEPALRLTLMELAADVADETTVQLDGDLVEVRLRGGSPEVVVQQRPRAADAPVPPPPPAPPAAEDDGGTARISLRLPDGLKAQVDKAATEGGVSVNAWLVRAAQQALNDRADPARSTTTENVSSRLSGWAR</sequence>
<dbReference type="InterPro" id="IPR013321">
    <property type="entry name" value="Arc_rbn_hlx_hlx"/>
</dbReference>
<feature type="region of interest" description="Disordered" evidence="1">
    <location>
        <begin position="71"/>
        <end position="105"/>
    </location>
</feature>
<protein>
    <submittedName>
        <fullName evidence="2">Toxin-antitoxin system HicB family antitoxin</fullName>
    </submittedName>
</protein>
<evidence type="ECO:0000313" key="3">
    <source>
        <dbReference type="Proteomes" id="UP001500622"/>
    </source>
</evidence>
<gene>
    <name evidence="2" type="ORF">GCM10023169_25690</name>
</gene>
<proteinExistence type="predicted"/>
<dbReference type="InterPro" id="IPR010985">
    <property type="entry name" value="Ribbon_hlx_hlx"/>
</dbReference>
<evidence type="ECO:0000313" key="2">
    <source>
        <dbReference type="EMBL" id="GAA4426656.1"/>
    </source>
</evidence>